<evidence type="ECO:0000313" key="2">
    <source>
        <dbReference type="Ensembl" id="ENSEBUP00000010124.1"/>
    </source>
</evidence>
<name>A0A8C4Q5K8_EPTBU</name>
<dbReference type="Proteomes" id="UP000694388">
    <property type="component" value="Unplaced"/>
</dbReference>
<proteinExistence type="predicted"/>
<dbReference type="PANTHER" id="PTHR43268:SF6">
    <property type="entry name" value="THIOSULFATE SULFURTRANSFERASE_RHODANESE-LIKE DOMAIN-CONTAINING PROTEIN 2"/>
    <property type="match status" value="1"/>
</dbReference>
<dbReference type="GeneTree" id="ENSGT00390000016307"/>
<evidence type="ECO:0000313" key="3">
    <source>
        <dbReference type="Proteomes" id="UP000694388"/>
    </source>
</evidence>
<dbReference type="PANTHER" id="PTHR43268">
    <property type="entry name" value="THIOSULFATE SULFURTRANSFERASE/RHODANESE-LIKE DOMAIN-CONTAINING PROTEIN 2"/>
    <property type="match status" value="1"/>
</dbReference>
<dbReference type="Gene3D" id="3.40.250.10">
    <property type="entry name" value="Rhodanese-like domain"/>
    <property type="match status" value="1"/>
</dbReference>
<dbReference type="InterPro" id="IPR040503">
    <property type="entry name" value="TRHO_N"/>
</dbReference>
<organism evidence="2 3">
    <name type="scientific">Eptatretus burgeri</name>
    <name type="common">Inshore hagfish</name>
    <dbReference type="NCBI Taxonomy" id="7764"/>
    <lineage>
        <taxon>Eukaryota</taxon>
        <taxon>Metazoa</taxon>
        <taxon>Chordata</taxon>
        <taxon>Craniata</taxon>
        <taxon>Vertebrata</taxon>
        <taxon>Cyclostomata</taxon>
        <taxon>Myxini</taxon>
        <taxon>Myxiniformes</taxon>
        <taxon>Myxinidae</taxon>
        <taxon>Eptatretinae</taxon>
        <taxon>Eptatretus</taxon>
    </lineage>
</organism>
<sequence length="506" mass="56194">MEGNKIVNRVRIKRKSLPRVRLAFSQFVSTLRQTDGDGETEGWMCCGQTFSHRSDINKHVGTTHSAAIANCALKLGQLQSNQTDRLSSDGDNTIKPVHRRCCCSSYGNESQKPLFGTVECCLVDSCDATDTSLDDLGSGLLRPLLLDSLPDMNRKEGVVLLFYYYCDLADPCVAKLWQVDLCKHLGLTGKVRLATEGINGTVGGSVEAARLYMEATMAYPPFRGMTSQDFKRSAGGAECFPELRVGVYQELVPLGIDPCLVSFKDAGPYLTPVEFHEEVARLLEAPKGSNAPLLLDCRNFYESMIGRFLGSVTPNIRKFSYFPEYVEKNLALFRSRRVLMYCTGGIRCERASAFLRSKGVCTEVWQLHGGIHRYLDVFPNGFFCGKLFVFDERYAIASNGRVIGACNHCKKPWDQYNLCTTPGCRQLVLACTSCQTEGHTVCCGVCWAKDASPALLNGEHIREECECTKGRERVPLEPEGGTSLWSDELLLKQITETTPFQEGSFK</sequence>
<dbReference type="Ensembl" id="ENSEBUT00000010664.1">
    <property type="protein sequence ID" value="ENSEBUP00000010124.1"/>
    <property type="gene ID" value="ENSEBUG00000006487.1"/>
</dbReference>
<dbReference type="PROSITE" id="PS50206">
    <property type="entry name" value="RHODANESE_3"/>
    <property type="match status" value="1"/>
</dbReference>
<dbReference type="SMART" id="SM00450">
    <property type="entry name" value="RHOD"/>
    <property type="match status" value="1"/>
</dbReference>
<dbReference type="OMA" id="GNCWGFW"/>
<dbReference type="InterPro" id="IPR022111">
    <property type="entry name" value="Rhodanese_C"/>
</dbReference>
<dbReference type="AlphaFoldDB" id="A0A8C4Q5K8"/>
<accession>A0A8C4Q5K8</accession>
<dbReference type="Gene3D" id="3.30.70.100">
    <property type="match status" value="1"/>
</dbReference>
<reference evidence="2" key="1">
    <citation type="submission" date="2025-08" db="UniProtKB">
        <authorList>
            <consortium name="Ensembl"/>
        </authorList>
    </citation>
    <scope>IDENTIFICATION</scope>
</reference>
<dbReference type="Pfam" id="PF17773">
    <property type="entry name" value="UPF0176_N"/>
    <property type="match status" value="1"/>
</dbReference>
<dbReference type="Pfam" id="PF23949">
    <property type="entry name" value="TSTD2_N"/>
    <property type="match status" value="1"/>
</dbReference>
<dbReference type="SUPFAM" id="SSF52821">
    <property type="entry name" value="Rhodanese/Cell cycle control phosphatase"/>
    <property type="match status" value="1"/>
</dbReference>
<dbReference type="InterPro" id="IPR001763">
    <property type="entry name" value="Rhodanese-like_dom"/>
</dbReference>
<evidence type="ECO:0000259" key="1">
    <source>
        <dbReference type="PROSITE" id="PS50206"/>
    </source>
</evidence>
<protein>
    <submittedName>
        <fullName evidence="2">Thiosulfate sulfurtransferase like domain containing 2</fullName>
    </submittedName>
</protein>
<feature type="domain" description="Rhodanese" evidence="1">
    <location>
        <begin position="288"/>
        <end position="383"/>
    </location>
</feature>
<reference evidence="2" key="2">
    <citation type="submission" date="2025-09" db="UniProtKB">
        <authorList>
            <consortium name="Ensembl"/>
        </authorList>
    </citation>
    <scope>IDENTIFICATION</scope>
</reference>
<dbReference type="InterPro" id="IPR036873">
    <property type="entry name" value="Rhodanese-like_dom_sf"/>
</dbReference>
<dbReference type="InterPro" id="IPR057944">
    <property type="entry name" value="TSTD2_N"/>
</dbReference>
<dbReference type="InterPro" id="IPR020936">
    <property type="entry name" value="TrhO"/>
</dbReference>
<dbReference type="Pfam" id="PF00581">
    <property type="entry name" value="Rhodanese"/>
    <property type="match status" value="1"/>
</dbReference>
<keyword evidence="3" id="KW-1185">Reference proteome</keyword>
<dbReference type="Pfam" id="PF12368">
    <property type="entry name" value="Rhodanese_C"/>
    <property type="match status" value="1"/>
</dbReference>